<name>A0A562T252_CHIJA</name>
<reference evidence="1 2" key="1">
    <citation type="journal article" date="2013" name="Stand. Genomic Sci.">
        <title>Genomic Encyclopedia of Type Strains, Phase I: The one thousand microbial genomes (KMG-I) project.</title>
        <authorList>
            <person name="Kyrpides N.C."/>
            <person name="Woyke T."/>
            <person name="Eisen J.A."/>
            <person name="Garrity G."/>
            <person name="Lilburn T.G."/>
            <person name="Beck B.J."/>
            <person name="Whitman W.B."/>
            <person name="Hugenholtz P."/>
            <person name="Klenk H.P."/>
        </authorList>
    </citation>
    <scope>NUCLEOTIDE SEQUENCE [LARGE SCALE GENOMIC DNA]</scope>
    <source>
        <strain evidence="1 2">DSM 13484</strain>
    </source>
</reference>
<sequence length="89" mass="10622">MKKSYKIRKMSFICQDGRVIEPNIHMTNAYQFREIAEAVCRERQPTGRYMWEVGRPIPKLTVEDFYLVHASLFKEILQPFCVEVMPPKR</sequence>
<accession>A0A562T252</accession>
<dbReference type="EMBL" id="VLLG01000003">
    <property type="protein sequence ID" value="TWI87761.1"/>
    <property type="molecule type" value="Genomic_DNA"/>
</dbReference>
<dbReference type="Proteomes" id="UP000316778">
    <property type="component" value="Unassembled WGS sequence"/>
</dbReference>
<protein>
    <submittedName>
        <fullName evidence="1">Uncharacterized protein</fullName>
    </submittedName>
</protein>
<comment type="caution">
    <text evidence="1">The sequence shown here is derived from an EMBL/GenBank/DDBJ whole genome shotgun (WGS) entry which is preliminary data.</text>
</comment>
<evidence type="ECO:0000313" key="2">
    <source>
        <dbReference type="Proteomes" id="UP000316778"/>
    </source>
</evidence>
<organism evidence="1 2">
    <name type="scientific">Chitinophaga japonensis</name>
    <name type="common">Flexibacter japonensis</name>
    <dbReference type="NCBI Taxonomy" id="104662"/>
    <lineage>
        <taxon>Bacteria</taxon>
        <taxon>Pseudomonadati</taxon>
        <taxon>Bacteroidota</taxon>
        <taxon>Chitinophagia</taxon>
        <taxon>Chitinophagales</taxon>
        <taxon>Chitinophagaceae</taxon>
        <taxon>Chitinophaga</taxon>
    </lineage>
</organism>
<dbReference type="AlphaFoldDB" id="A0A562T252"/>
<proteinExistence type="predicted"/>
<keyword evidence="2" id="KW-1185">Reference proteome</keyword>
<evidence type="ECO:0000313" key="1">
    <source>
        <dbReference type="EMBL" id="TWI87761.1"/>
    </source>
</evidence>
<gene>
    <name evidence="1" type="ORF">LX66_1832</name>
</gene>